<dbReference type="AlphaFoldDB" id="A0A9D0YQ77"/>
<accession>A0A9D0YQ77</accession>
<evidence type="ECO:0000313" key="2">
    <source>
        <dbReference type="Proteomes" id="UP000606463"/>
    </source>
</evidence>
<evidence type="ECO:0000313" key="1">
    <source>
        <dbReference type="EMBL" id="HIP98654.1"/>
    </source>
</evidence>
<gene>
    <name evidence="1" type="ORF">EYH37_04755</name>
</gene>
<dbReference type="Proteomes" id="UP000606463">
    <property type="component" value="Unassembled WGS sequence"/>
</dbReference>
<protein>
    <submittedName>
        <fullName evidence="1">Uncharacterized protein</fullName>
    </submittedName>
</protein>
<name>A0A9D0YQ77_AQUAO</name>
<proteinExistence type="predicted"/>
<dbReference type="EMBL" id="DQVE01000049">
    <property type="protein sequence ID" value="HIP98654.1"/>
    <property type="molecule type" value="Genomic_DNA"/>
</dbReference>
<reference evidence="1" key="1">
    <citation type="journal article" date="2020" name="ISME J.">
        <title>Gammaproteobacteria mediating utilization of methyl-, sulfur- and petroleum organic compounds in deep ocean hydrothermal plumes.</title>
        <authorList>
            <person name="Zhou Z."/>
            <person name="Liu Y."/>
            <person name="Pan J."/>
            <person name="Cron B.R."/>
            <person name="Toner B.M."/>
            <person name="Anantharaman K."/>
            <person name="Breier J.A."/>
            <person name="Dick G.J."/>
            <person name="Li M."/>
        </authorList>
    </citation>
    <scope>NUCLEOTIDE SEQUENCE</scope>
    <source>
        <strain evidence="1">SZUA-1501</strain>
    </source>
</reference>
<comment type="caution">
    <text evidence="1">The sequence shown here is derived from an EMBL/GenBank/DDBJ whole genome shotgun (WGS) entry which is preliminary data.</text>
</comment>
<sequence length="136" mass="16243">MSLSFLYKFVLKLKGRGHFLSPKETEFLKTLLLQFSEEEIKRRLERCFKEFLPPMERERSSILRCKRLFENFKEESSVYYNPKMGNSNLVQALRELSDDKKLKLLEELKEYLSSRGGKVSKEELRGVLKVLLRKYL</sequence>
<organism evidence="1 2">
    <name type="scientific">Aquifex aeolicus</name>
    <dbReference type="NCBI Taxonomy" id="63363"/>
    <lineage>
        <taxon>Bacteria</taxon>
        <taxon>Pseudomonadati</taxon>
        <taxon>Aquificota</taxon>
        <taxon>Aquificia</taxon>
        <taxon>Aquificales</taxon>
        <taxon>Aquificaceae</taxon>
        <taxon>Aquifex</taxon>
    </lineage>
</organism>